<dbReference type="EMBL" id="JAUFQU010000001">
    <property type="protein sequence ID" value="MDN3706142.1"/>
    <property type="molecule type" value="Genomic_DNA"/>
</dbReference>
<dbReference type="Gene3D" id="3.40.50.300">
    <property type="entry name" value="P-loop containing nucleotide triphosphate hydrolases"/>
    <property type="match status" value="1"/>
</dbReference>
<reference evidence="9" key="2">
    <citation type="journal article" date="2019" name="Int. J. Syst. Evol. Microbiol.">
        <title>The Global Catalogue of Microorganisms (GCM) 10K type strain sequencing project: providing services to taxonomists for standard genome sequencing and annotation.</title>
        <authorList>
            <consortium name="The Broad Institute Genomics Platform"/>
            <consortium name="The Broad Institute Genome Sequencing Center for Infectious Disease"/>
            <person name="Wu L."/>
            <person name="Ma J."/>
        </authorList>
    </citation>
    <scope>NUCLEOTIDE SEQUENCE [LARGE SCALE GENOMIC DNA]</scope>
    <source>
        <strain evidence="9">CECT 7184</strain>
    </source>
</reference>
<keyword evidence="4 7" id="KW-0067">ATP-binding</keyword>
<evidence type="ECO:0000259" key="5">
    <source>
        <dbReference type="PROSITE" id="PS50893"/>
    </source>
</evidence>
<evidence type="ECO:0000256" key="2">
    <source>
        <dbReference type="ARBA" id="ARBA00022448"/>
    </source>
</evidence>
<dbReference type="InterPro" id="IPR027417">
    <property type="entry name" value="P-loop_NTPase"/>
</dbReference>
<sequence length="305" mass="34196">MSEYIIRTNNLNFQFNRQRKIIENLSLNVPKGSIYGFLGPNGAGKSTTMRLITGLINEQQPSIELFGKPLHQQLPSVFSKIGSIIETPTLYLHLSGADNLRIIAAIQKIDEAKIQEILELVDLKKFQKQKAKQYSLGMKQRLAIGMALLNEPELLILDEPVNGLDPQGIVEIRELLKRINTTKGITIFISSHLLAEVEKTCTHVGIIHQGKLRFEGAIQELSSVNSQILLHISVKDASAYLSVVSQLYPQVRMADAKTLEIALNNTEEIPLLVKNFTENNIPIYALIKKGGLEDWFMNITQKTNE</sequence>
<dbReference type="InterPro" id="IPR003439">
    <property type="entry name" value="ABC_transporter-like_ATP-bd"/>
</dbReference>
<evidence type="ECO:0000313" key="9">
    <source>
        <dbReference type="Proteomes" id="UP001242368"/>
    </source>
</evidence>
<dbReference type="RefSeq" id="WP_290362275.1">
    <property type="nucleotide sequence ID" value="NZ_JAUFQU010000001.1"/>
</dbReference>
<keyword evidence="9" id="KW-1185">Reference proteome</keyword>
<dbReference type="SMART" id="SM00382">
    <property type="entry name" value="AAA"/>
    <property type="match status" value="1"/>
</dbReference>
<dbReference type="PANTHER" id="PTHR43335">
    <property type="entry name" value="ABC TRANSPORTER, ATP-BINDING PROTEIN"/>
    <property type="match status" value="1"/>
</dbReference>
<accession>A0ABT8D0Y3</accession>
<dbReference type="PANTHER" id="PTHR43335:SF4">
    <property type="entry name" value="ABC TRANSPORTER, ATP-BINDING PROTEIN"/>
    <property type="match status" value="1"/>
</dbReference>
<gene>
    <name evidence="6" type="ORF">QW060_03265</name>
    <name evidence="7" type="ORF">QW060_21335</name>
    <name evidence="8" type="ORF">QW060_23015</name>
</gene>
<keyword evidence="2" id="KW-0813">Transport</keyword>
<comment type="caution">
    <text evidence="7">The sequence shown here is derived from an EMBL/GenBank/DDBJ whole genome shotgun (WGS) entry which is preliminary data.</text>
</comment>
<dbReference type="Proteomes" id="UP001242368">
    <property type="component" value="Unassembled WGS sequence"/>
</dbReference>
<dbReference type="EMBL" id="JAUFQU010000060">
    <property type="protein sequence ID" value="MDN3709812.1"/>
    <property type="molecule type" value="Genomic_DNA"/>
</dbReference>
<reference evidence="7" key="3">
    <citation type="submission" date="2023-06" db="EMBL/GenBank/DDBJ databases">
        <authorList>
            <person name="Lucena T."/>
            <person name="Sun Q."/>
        </authorList>
    </citation>
    <scope>NUCLEOTIDE SEQUENCE</scope>
    <source>
        <strain evidence="7">CECT 7184</strain>
    </source>
</reference>
<name>A0ABT8D0Y3_9FLAO</name>
<evidence type="ECO:0000313" key="7">
    <source>
        <dbReference type="EMBL" id="MDN3709523.1"/>
    </source>
</evidence>
<dbReference type="Pfam" id="PF00005">
    <property type="entry name" value="ABC_tran"/>
    <property type="match status" value="1"/>
</dbReference>
<dbReference type="EMBL" id="JAUFQU010000040">
    <property type="protein sequence ID" value="MDN3709523.1"/>
    <property type="molecule type" value="Genomic_DNA"/>
</dbReference>
<dbReference type="InterPro" id="IPR003593">
    <property type="entry name" value="AAA+_ATPase"/>
</dbReference>
<evidence type="ECO:0000313" key="6">
    <source>
        <dbReference type="EMBL" id="MDN3706142.1"/>
    </source>
</evidence>
<dbReference type="InterPro" id="IPR017871">
    <property type="entry name" value="ABC_transporter-like_CS"/>
</dbReference>
<dbReference type="SUPFAM" id="SSF52540">
    <property type="entry name" value="P-loop containing nucleoside triphosphate hydrolases"/>
    <property type="match status" value="1"/>
</dbReference>
<dbReference type="PROSITE" id="PS00211">
    <property type="entry name" value="ABC_TRANSPORTER_1"/>
    <property type="match status" value="1"/>
</dbReference>
<organism evidence="7 9">
    <name type="scientific">Paenimyroides ceti</name>
    <dbReference type="NCBI Taxonomy" id="395087"/>
    <lineage>
        <taxon>Bacteria</taxon>
        <taxon>Pseudomonadati</taxon>
        <taxon>Bacteroidota</taxon>
        <taxon>Flavobacteriia</taxon>
        <taxon>Flavobacteriales</taxon>
        <taxon>Flavobacteriaceae</taxon>
        <taxon>Paenimyroides</taxon>
    </lineage>
</organism>
<feature type="domain" description="ABC transporter" evidence="5">
    <location>
        <begin position="6"/>
        <end position="234"/>
    </location>
</feature>
<protein>
    <submittedName>
        <fullName evidence="7">ATP-binding cassette domain-containing protein</fullName>
    </submittedName>
</protein>
<evidence type="ECO:0000256" key="4">
    <source>
        <dbReference type="ARBA" id="ARBA00022840"/>
    </source>
</evidence>
<proteinExistence type="inferred from homology"/>
<evidence type="ECO:0000313" key="8">
    <source>
        <dbReference type="EMBL" id="MDN3709812.1"/>
    </source>
</evidence>
<dbReference type="GO" id="GO:0005524">
    <property type="term" value="F:ATP binding"/>
    <property type="evidence" value="ECO:0007669"/>
    <property type="project" value="UniProtKB-KW"/>
</dbReference>
<keyword evidence="3" id="KW-0547">Nucleotide-binding</keyword>
<reference evidence="7" key="1">
    <citation type="journal article" date="2014" name="Int. J. Syst. Evol. Microbiol.">
        <title>Complete genome of a new Firmicutes species belonging to the dominant human colonic microbiota ('Ruminococcus bicirculans') reveals two chromosomes and a selective capacity to utilize plant glucans.</title>
        <authorList>
            <consortium name="NISC Comparative Sequencing Program"/>
            <person name="Wegmann U."/>
            <person name="Louis P."/>
            <person name="Goesmann A."/>
            <person name="Henrissat B."/>
            <person name="Duncan S.H."/>
            <person name="Flint H.J."/>
        </authorList>
    </citation>
    <scope>NUCLEOTIDE SEQUENCE</scope>
    <source>
        <strain evidence="7">CECT 7184</strain>
    </source>
</reference>
<evidence type="ECO:0000256" key="1">
    <source>
        <dbReference type="ARBA" id="ARBA00005417"/>
    </source>
</evidence>
<evidence type="ECO:0000256" key="3">
    <source>
        <dbReference type="ARBA" id="ARBA00022741"/>
    </source>
</evidence>
<dbReference type="PROSITE" id="PS50893">
    <property type="entry name" value="ABC_TRANSPORTER_2"/>
    <property type="match status" value="1"/>
</dbReference>
<comment type="similarity">
    <text evidence="1">Belongs to the ABC transporter superfamily.</text>
</comment>